<gene>
    <name evidence="20" type="ORF">J2Z48_000797</name>
</gene>
<evidence type="ECO:0000256" key="9">
    <source>
        <dbReference type="ARBA" id="ARBA00022833"/>
    </source>
</evidence>
<evidence type="ECO:0000256" key="4">
    <source>
        <dbReference type="ARBA" id="ARBA00022723"/>
    </source>
</evidence>
<evidence type="ECO:0000256" key="15">
    <source>
        <dbReference type="ARBA" id="ARBA00034617"/>
    </source>
</evidence>
<keyword evidence="13" id="KW-0234">DNA repair</keyword>
<dbReference type="GO" id="GO:0009378">
    <property type="term" value="F:four-way junction helicase activity"/>
    <property type="evidence" value="ECO:0007669"/>
    <property type="project" value="TreeGrafter"/>
</dbReference>
<dbReference type="GO" id="GO:0046872">
    <property type="term" value="F:metal ion binding"/>
    <property type="evidence" value="ECO:0007669"/>
    <property type="project" value="UniProtKB-KW"/>
</dbReference>
<dbReference type="GO" id="GO:0005524">
    <property type="term" value="F:ATP binding"/>
    <property type="evidence" value="ECO:0007669"/>
    <property type="project" value="UniProtKB-KW"/>
</dbReference>
<keyword evidence="6" id="KW-0227">DNA damage</keyword>
<evidence type="ECO:0000256" key="12">
    <source>
        <dbReference type="ARBA" id="ARBA00023172"/>
    </source>
</evidence>
<evidence type="ECO:0000256" key="11">
    <source>
        <dbReference type="ARBA" id="ARBA00023125"/>
    </source>
</evidence>
<evidence type="ECO:0000256" key="16">
    <source>
        <dbReference type="NCBIfam" id="TIGR01389"/>
    </source>
</evidence>
<dbReference type="GO" id="GO:0006310">
    <property type="term" value="P:DNA recombination"/>
    <property type="evidence" value="ECO:0007669"/>
    <property type="project" value="UniProtKB-UniRule"/>
</dbReference>
<evidence type="ECO:0000256" key="10">
    <source>
        <dbReference type="ARBA" id="ARBA00022840"/>
    </source>
</evidence>
<keyword evidence="11" id="KW-0238">DNA-binding</keyword>
<comment type="cofactor">
    <cofactor evidence="2">
        <name>Zn(2+)</name>
        <dbReference type="ChEBI" id="CHEBI:29105"/>
    </cofactor>
</comment>
<keyword evidence="10" id="KW-0067">ATP-binding</keyword>
<dbReference type="InterPro" id="IPR014001">
    <property type="entry name" value="Helicase_ATP-bd"/>
</dbReference>
<dbReference type="RefSeq" id="WP_307251247.1">
    <property type="nucleotide sequence ID" value="NZ_JAUSUV010000003.1"/>
</dbReference>
<evidence type="ECO:0000259" key="18">
    <source>
        <dbReference type="PROSITE" id="PS51192"/>
    </source>
</evidence>
<evidence type="ECO:0000256" key="14">
    <source>
        <dbReference type="ARBA" id="ARBA00023235"/>
    </source>
</evidence>
<accession>A0AAJ1TD00</accession>
<dbReference type="SUPFAM" id="SSF46785">
    <property type="entry name" value="Winged helix' DNA-binding domain"/>
    <property type="match status" value="1"/>
</dbReference>
<dbReference type="NCBIfam" id="TIGR01389">
    <property type="entry name" value="recQ"/>
    <property type="match status" value="1"/>
</dbReference>
<dbReference type="InterPro" id="IPR002121">
    <property type="entry name" value="HRDC_dom"/>
</dbReference>
<comment type="caution">
    <text evidence="20">The sequence shown here is derived from an EMBL/GenBank/DDBJ whole genome shotgun (WGS) entry which is preliminary data.</text>
</comment>
<feature type="domain" description="Helicase C-terminal" evidence="19">
    <location>
        <begin position="222"/>
        <end position="366"/>
    </location>
</feature>
<comment type="catalytic activity">
    <reaction evidence="15">
        <text>Couples ATP hydrolysis with the unwinding of duplex DNA by translocating in the 3'-5' direction.</text>
        <dbReference type="EC" id="5.6.2.4"/>
    </reaction>
</comment>
<evidence type="ECO:0000313" key="21">
    <source>
        <dbReference type="Proteomes" id="UP001238450"/>
    </source>
</evidence>
<keyword evidence="9" id="KW-0862">Zinc</keyword>
<dbReference type="GO" id="GO:0016787">
    <property type="term" value="F:hydrolase activity"/>
    <property type="evidence" value="ECO:0007669"/>
    <property type="project" value="UniProtKB-KW"/>
</dbReference>
<dbReference type="Proteomes" id="UP001238450">
    <property type="component" value="Unassembled WGS sequence"/>
</dbReference>
<organism evidence="20 21">
    <name type="scientific">Croceifilum oryzae</name>
    <dbReference type="NCBI Taxonomy" id="1553429"/>
    <lineage>
        <taxon>Bacteria</taxon>
        <taxon>Bacillati</taxon>
        <taxon>Bacillota</taxon>
        <taxon>Bacilli</taxon>
        <taxon>Bacillales</taxon>
        <taxon>Thermoactinomycetaceae</taxon>
        <taxon>Croceifilum</taxon>
    </lineage>
</organism>
<evidence type="ECO:0000259" key="17">
    <source>
        <dbReference type="PROSITE" id="PS50967"/>
    </source>
</evidence>
<dbReference type="Gene3D" id="1.10.150.80">
    <property type="entry name" value="HRDC domain"/>
    <property type="match status" value="1"/>
</dbReference>
<dbReference type="GO" id="GO:0043590">
    <property type="term" value="C:bacterial nucleoid"/>
    <property type="evidence" value="ECO:0007669"/>
    <property type="project" value="TreeGrafter"/>
</dbReference>
<dbReference type="Pfam" id="PF00570">
    <property type="entry name" value="HRDC"/>
    <property type="match status" value="1"/>
</dbReference>
<feature type="domain" description="Helicase ATP-binding" evidence="18">
    <location>
        <begin position="29"/>
        <end position="198"/>
    </location>
</feature>
<dbReference type="PROSITE" id="PS51194">
    <property type="entry name" value="HELICASE_CTER"/>
    <property type="match status" value="1"/>
</dbReference>
<dbReference type="Pfam" id="PF09382">
    <property type="entry name" value="RQC"/>
    <property type="match status" value="1"/>
</dbReference>
<evidence type="ECO:0000259" key="19">
    <source>
        <dbReference type="PROSITE" id="PS51194"/>
    </source>
</evidence>
<keyword evidence="14" id="KW-0413">Isomerase</keyword>
<dbReference type="GO" id="GO:0006260">
    <property type="term" value="P:DNA replication"/>
    <property type="evidence" value="ECO:0007669"/>
    <property type="project" value="InterPro"/>
</dbReference>
<dbReference type="EC" id="5.6.2.4" evidence="16"/>
<dbReference type="Gene3D" id="1.10.10.10">
    <property type="entry name" value="Winged helix-like DNA-binding domain superfamily/Winged helix DNA-binding domain"/>
    <property type="match status" value="1"/>
</dbReference>
<dbReference type="CDD" id="cd18794">
    <property type="entry name" value="SF2_C_RecQ"/>
    <property type="match status" value="1"/>
</dbReference>
<evidence type="ECO:0000256" key="5">
    <source>
        <dbReference type="ARBA" id="ARBA00022741"/>
    </source>
</evidence>
<dbReference type="SUPFAM" id="SSF52540">
    <property type="entry name" value="P-loop containing nucleoside triphosphate hydrolases"/>
    <property type="match status" value="1"/>
</dbReference>
<dbReference type="PANTHER" id="PTHR13710">
    <property type="entry name" value="DNA HELICASE RECQ FAMILY MEMBER"/>
    <property type="match status" value="1"/>
</dbReference>
<dbReference type="GO" id="GO:0009432">
    <property type="term" value="P:SOS response"/>
    <property type="evidence" value="ECO:0007669"/>
    <property type="project" value="UniProtKB-UniRule"/>
</dbReference>
<dbReference type="PROSITE" id="PS50967">
    <property type="entry name" value="HRDC"/>
    <property type="match status" value="1"/>
</dbReference>
<keyword evidence="21" id="KW-1185">Reference proteome</keyword>
<evidence type="ECO:0000256" key="6">
    <source>
        <dbReference type="ARBA" id="ARBA00022763"/>
    </source>
</evidence>
<dbReference type="InterPro" id="IPR004589">
    <property type="entry name" value="DNA_helicase_ATP-dep_RecQ"/>
</dbReference>
<reference evidence="20 21" key="1">
    <citation type="submission" date="2023-07" db="EMBL/GenBank/DDBJ databases">
        <title>Genomic Encyclopedia of Type Strains, Phase IV (KMG-IV): sequencing the most valuable type-strain genomes for metagenomic binning, comparative biology and taxonomic classification.</title>
        <authorList>
            <person name="Goeker M."/>
        </authorList>
    </citation>
    <scope>NUCLEOTIDE SEQUENCE [LARGE SCALE GENOMIC DNA]</scope>
    <source>
        <strain evidence="20 21">DSM 46876</strain>
    </source>
</reference>
<dbReference type="InterPro" id="IPR029491">
    <property type="entry name" value="Helicase_HTH"/>
</dbReference>
<evidence type="ECO:0000256" key="3">
    <source>
        <dbReference type="ARBA" id="ARBA00005446"/>
    </source>
</evidence>
<keyword evidence="12" id="KW-0233">DNA recombination</keyword>
<keyword evidence="5" id="KW-0547">Nucleotide-binding</keyword>
<dbReference type="PANTHER" id="PTHR13710:SF105">
    <property type="entry name" value="ATP-DEPENDENT DNA HELICASE Q1"/>
    <property type="match status" value="1"/>
</dbReference>
<dbReference type="SUPFAM" id="SSF47819">
    <property type="entry name" value="HRDC-like"/>
    <property type="match status" value="1"/>
</dbReference>
<dbReference type="SMART" id="SM00487">
    <property type="entry name" value="DEXDc"/>
    <property type="match status" value="1"/>
</dbReference>
<dbReference type="SMART" id="SM00956">
    <property type="entry name" value="RQC"/>
    <property type="match status" value="1"/>
</dbReference>
<dbReference type="GO" id="GO:0006281">
    <property type="term" value="P:DNA repair"/>
    <property type="evidence" value="ECO:0007669"/>
    <property type="project" value="UniProtKB-KW"/>
</dbReference>
<feature type="domain" description="HRDC" evidence="17">
    <location>
        <begin position="527"/>
        <end position="607"/>
    </location>
</feature>
<dbReference type="InterPro" id="IPR001650">
    <property type="entry name" value="Helicase_C-like"/>
</dbReference>
<comment type="cofactor">
    <cofactor evidence="1">
        <name>Mg(2+)</name>
        <dbReference type="ChEBI" id="CHEBI:18420"/>
    </cofactor>
</comment>
<dbReference type="SMART" id="SM00341">
    <property type="entry name" value="HRDC"/>
    <property type="match status" value="1"/>
</dbReference>
<dbReference type="SMART" id="SM00490">
    <property type="entry name" value="HELICc"/>
    <property type="match status" value="1"/>
</dbReference>
<dbReference type="Pfam" id="PF14493">
    <property type="entry name" value="HTH_40"/>
    <property type="match status" value="1"/>
</dbReference>
<keyword evidence="7 20" id="KW-0378">Hydrolase</keyword>
<dbReference type="GO" id="GO:0030894">
    <property type="term" value="C:replisome"/>
    <property type="evidence" value="ECO:0007669"/>
    <property type="project" value="TreeGrafter"/>
</dbReference>
<dbReference type="AlphaFoldDB" id="A0AAJ1TD00"/>
<dbReference type="CDD" id="cd17920">
    <property type="entry name" value="DEXHc_RecQ"/>
    <property type="match status" value="1"/>
</dbReference>
<dbReference type="GO" id="GO:0005737">
    <property type="term" value="C:cytoplasm"/>
    <property type="evidence" value="ECO:0007669"/>
    <property type="project" value="TreeGrafter"/>
</dbReference>
<keyword evidence="4" id="KW-0479">Metal-binding</keyword>
<comment type="similarity">
    <text evidence="3">Belongs to the helicase family. RecQ subfamily.</text>
</comment>
<dbReference type="Pfam" id="PF00271">
    <property type="entry name" value="Helicase_C"/>
    <property type="match status" value="1"/>
</dbReference>
<dbReference type="GO" id="GO:0003677">
    <property type="term" value="F:DNA binding"/>
    <property type="evidence" value="ECO:0007669"/>
    <property type="project" value="UniProtKB-KW"/>
</dbReference>
<dbReference type="InterPro" id="IPR006293">
    <property type="entry name" value="DNA_helicase_ATP-dep_RecQ_bac"/>
</dbReference>
<keyword evidence="8 20" id="KW-0347">Helicase</keyword>
<evidence type="ECO:0000256" key="2">
    <source>
        <dbReference type="ARBA" id="ARBA00001947"/>
    </source>
</evidence>
<proteinExistence type="inferred from homology"/>
<dbReference type="InterPro" id="IPR032284">
    <property type="entry name" value="RecQ_Zn-bd"/>
</dbReference>
<dbReference type="InterPro" id="IPR036390">
    <property type="entry name" value="WH_DNA-bd_sf"/>
</dbReference>
<evidence type="ECO:0000256" key="13">
    <source>
        <dbReference type="ARBA" id="ARBA00023204"/>
    </source>
</evidence>
<dbReference type="Pfam" id="PF16124">
    <property type="entry name" value="RecQ_Zn_bind"/>
    <property type="match status" value="1"/>
</dbReference>
<sequence length="721" mass="82296">MMKLIEKAERLLQDLYGYPTFRNGQEQMITQILEGQPSLGIMPTGGGKSLCYQIPALLLDGITLVISPLISLMKDQVDALNQLGIPATYLNSTVDYYEMEQRMREIYSGKIKLVYLAPERLEMESFAQMLQKIPVSLVTVDEAHCISQWGHDFRPSYLSIGTMIQQLPNAPIVSALTATATAQVRQDIQDILQIPVENTVLTSFQRSNLRFSVLHDQDKISFIESYLKRYPKQSGIIYCSTRKEVDALYQHLGECGFSVGRYHAGMTEGQRAQSQEAFSYDRLSVIVATNAFGMGINKHNVRYVLHYNLPKNIENYYQEAGRAGRDGEESECILLYQGQDVRTQRFLIDQSEMNDERKKLESSKLHAMYQYCFTQSCLQNTIIQYFDDPVEEPCGKCHNCLAQMETSLQDFTEEAQKLFSCIRRMKERFGLSMIAKVLKGSKSKRVLDLSFNRLPTYGILRDYTEKEIQLLALTLQAEGYIKTYSSATSSLPLIKLTEKAVQVLKGELNVYLRPLRDSAKPEWQQLRTKRSTLFDRLDDLRRVFSNEEQLPPYMILSDSTLRAMADRIPLNDTELLSMVGMTQHKVSKYGARILEITATFASEREQKVQSKTPVRKETNQSHLVTYDLFQSGKSIKEIASTRNMSNKTIEDHLVRCHSEGYEIPWDTIIPEQYQEAILQAVQELGASKLKPLKEALPAEVTYFQIKAVIAREQVAVSSINE</sequence>
<evidence type="ECO:0000256" key="8">
    <source>
        <dbReference type="ARBA" id="ARBA00022806"/>
    </source>
</evidence>
<dbReference type="EMBL" id="JAUSUV010000003">
    <property type="protein sequence ID" value="MDQ0416630.1"/>
    <property type="molecule type" value="Genomic_DNA"/>
</dbReference>
<dbReference type="FunFam" id="3.40.50.300:FF:000296">
    <property type="entry name" value="ATP-dependent DNA helicase RecQ"/>
    <property type="match status" value="1"/>
</dbReference>
<dbReference type="PROSITE" id="PS51192">
    <property type="entry name" value="HELICASE_ATP_BIND_1"/>
    <property type="match status" value="1"/>
</dbReference>
<dbReference type="Gene3D" id="3.40.50.300">
    <property type="entry name" value="P-loop containing nucleotide triphosphate hydrolases"/>
    <property type="match status" value="2"/>
</dbReference>
<dbReference type="InterPro" id="IPR018982">
    <property type="entry name" value="RQC_domain"/>
</dbReference>
<dbReference type="Pfam" id="PF00270">
    <property type="entry name" value="DEAD"/>
    <property type="match status" value="1"/>
</dbReference>
<protein>
    <recommendedName>
        <fullName evidence="16">DNA helicase RecQ</fullName>
        <ecNumber evidence="16">5.6.2.4</ecNumber>
    </recommendedName>
</protein>
<dbReference type="GO" id="GO:0043138">
    <property type="term" value="F:3'-5' DNA helicase activity"/>
    <property type="evidence" value="ECO:0007669"/>
    <property type="project" value="UniProtKB-EC"/>
</dbReference>
<dbReference type="InterPro" id="IPR011545">
    <property type="entry name" value="DEAD/DEAH_box_helicase_dom"/>
</dbReference>
<dbReference type="InterPro" id="IPR010997">
    <property type="entry name" value="HRDC-like_sf"/>
</dbReference>
<evidence type="ECO:0000256" key="7">
    <source>
        <dbReference type="ARBA" id="ARBA00022801"/>
    </source>
</evidence>
<evidence type="ECO:0000313" key="20">
    <source>
        <dbReference type="EMBL" id="MDQ0416630.1"/>
    </source>
</evidence>
<dbReference type="InterPro" id="IPR036388">
    <property type="entry name" value="WH-like_DNA-bd_sf"/>
</dbReference>
<dbReference type="InterPro" id="IPR044876">
    <property type="entry name" value="HRDC_dom_sf"/>
</dbReference>
<dbReference type="NCBIfam" id="TIGR00614">
    <property type="entry name" value="recQ_fam"/>
    <property type="match status" value="1"/>
</dbReference>
<name>A0AAJ1TD00_9BACL</name>
<dbReference type="InterPro" id="IPR027417">
    <property type="entry name" value="P-loop_NTPase"/>
</dbReference>
<evidence type="ECO:0000256" key="1">
    <source>
        <dbReference type="ARBA" id="ARBA00001946"/>
    </source>
</evidence>